<dbReference type="CDD" id="cd00063">
    <property type="entry name" value="FN3"/>
    <property type="match status" value="1"/>
</dbReference>
<dbReference type="AlphaFoldDB" id="A0A6S7L1B9"/>
<dbReference type="Proteomes" id="UP001152795">
    <property type="component" value="Unassembled WGS sequence"/>
</dbReference>
<reference evidence="1" key="1">
    <citation type="submission" date="2020-04" db="EMBL/GenBank/DDBJ databases">
        <authorList>
            <person name="Alioto T."/>
            <person name="Alioto T."/>
            <person name="Gomez Garrido J."/>
        </authorList>
    </citation>
    <scope>NUCLEOTIDE SEQUENCE</scope>
    <source>
        <strain evidence="1">A484AB</strain>
    </source>
</reference>
<protein>
    <submittedName>
        <fullName evidence="1">Immunoglobulin superfamily DCC subclass member 3</fullName>
    </submittedName>
</protein>
<dbReference type="PROSITE" id="PS50853">
    <property type="entry name" value="FN3"/>
    <property type="match status" value="1"/>
</dbReference>
<name>A0A6S7L1B9_PARCT</name>
<dbReference type="InterPro" id="IPR036116">
    <property type="entry name" value="FN3_sf"/>
</dbReference>
<dbReference type="Pfam" id="PF00041">
    <property type="entry name" value="fn3"/>
    <property type="match status" value="1"/>
</dbReference>
<comment type="caution">
    <text evidence="1">The sequence shown here is derived from an EMBL/GenBank/DDBJ whole genome shotgun (WGS) entry which is preliminary data.</text>
</comment>
<keyword evidence="2" id="KW-1185">Reference proteome</keyword>
<dbReference type="EMBL" id="CACRXK020019278">
    <property type="protein sequence ID" value="CAB4033483.1"/>
    <property type="molecule type" value="Genomic_DNA"/>
</dbReference>
<proteinExistence type="predicted"/>
<evidence type="ECO:0000313" key="1">
    <source>
        <dbReference type="EMBL" id="CAB4033483.1"/>
    </source>
</evidence>
<evidence type="ECO:0000313" key="2">
    <source>
        <dbReference type="Proteomes" id="UP001152795"/>
    </source>
</evidence>
<dbReference type="SUPFAM" id="SSF49265">
    <property type="entry name" value="Fibronectin type III"/>
    <property type="match status" value="1"/>
</dbReference>
<organism evidence="1 2">
    <name type="scientific">Paramuricea clavata</name>
    <name type="common">Red gorgonian</name>
    <name type="synonym">Violescent sea-whip</name>
    <dbReference type="NCBI Taxonomy" id="317549"/>
    <lineage>
        <taxon>Eukaryota</taxon>
        <taxon>Metazoa</taxon>
        <taxon>Cnidaria</taxon>
        <taxon>Anthozoa</taxon>
        <taxon>Octocorallia</taxon>
        <taxon>Malacalcyonacea</taxon>
        <taxon>Plexauridae</taxon>
        <taxon>Paramuricea</taxon>
    </lineage>
</organism>
<dbReference type="SMART" id="SM00060">
    <property type="entry name" value="FN3"/>
    <property type="match status" value="1"/>
</dbReference>
<accession>A0A6S7L1B9</accession>
<feature type="non-terminal residue" evidence="1">
    <location>
        <position position="1"/>
    </location>
</feature>
<gene>
    <name evidence="1" type="ORF">PACLA_8A082299</name>
</gene>
<dbReference type="InterPro" id="IPR003961">
    <property type="entry name" value="FN3_dom"/>
</dbReference>
<dbReference type="InterPro" id="IPR013783">
    <property type="entry name" value="Ig-like_fold"/>
</dbReference>
<dbReference type="Gene3D" id="2.60.40.10">
    <property type="entry name" value="Immunoglobulins"/>
    <property type="match status" value="1"/>
</dbReference>
<sequence length="199" mass="21760">QKADTVKIESINQTTKIKSILTISSVCSDGCFIGRLGSTDRRYTCEARNKNGTSGKTRFTVKISGMPKAPVIHSSEVISSSSILVKWKAVTMVAKPVILYTLYYNADQEKSPRAVNITVKNSTGNYEHRLLKLNQLTAYSISLSATNIFGEGTVSEPVVEKTSPIDPQPPEILNDGTVTHQNISLTFVKSLLNKRGVIL</sequence>